<dbReference type="GO" id="GO:0005743">
    <property type="term" value="C:mitochondrial inner membrane"/>
    <property type="evidence" value="ECO:0007669"/>
    <property type="project" value="UniProtKB-SubCell"/>
</dbReference>
<comment type="similarity">
    <text evidence="2 23">Belongs to the mitochondrial carrier (TC 2.A.29) family.</text>
</comment>
<comment type="caution">
    <text evidence="25">The sequence shown here is derived from an EMBL/GenBank/DDBJ whole genome shotgun (WGS) entry which is preliminary data.</text>
</comment>
<evidence type="ECO:0000256" key="21">
    <source>
        <dbReference type="ARBA" id="ARBA00080567"/>
    </source>
</evidence>
<evidence type="ECO:0000256" key="7">
    <source>
        <dbReference type="ARBA" id="ARBA00022970"/>
    </source>
</evidence>
<evidence type="ECO:0000256" key="14">
    <source>
        <dbReference type="ARBA" id="ARBA00051045"/>
    </source>
</evidence>
<comment type="catalytic activity">
    <reaction evidence="15">
        <text>L-ornithine(in) + L-arginine(out) = L-ornithine(out) + L-arginine(in)</text>
        <dbReference type="Rhea" id="RHEA:34991"/>
        <dbReference type="ChEBI" id="CHEBI:32682"/>
        <dbReference type="ChEBI" id="CHEBI:46911"/>
    </reaction>
</comment>
<evidence type="ECO:0000256" key="17">
    <source>
        <dbReference type="ARBA" id="ARBA00071763"/>
    </source>
</evidence>
<keyword evidence="3 23" id="KW-0813">Transport</keyword>
<proteinExistence type="inferred from homology"/>
<dbReference type="PANTHER" id="PTHR45624">
    <property type="entry name" value="MITOCHONDRIAL BASIC AMINO ACIDS TRANSPORTER-RELATED"/>
    <property type="match status" value="1"/>
</dbReference>
<evidence type="ECO:0000256" key="20">
    <source>
        <dbReference type="ARBA" id="ARBA00079387"/>
    </source>
</evidence>
<comment type="catalytic activity">
    <reaction evidence="16">
        <text>N(omega)-methyl-L-arginine(in) + L-arginine(out) = N(omega)-methyl-L-arginine(out) + L-arginine(in)</text>
        <dbReference type="Rhea" id="RHEA:72803"/>
        <dbReference type="ChEBI" id="CHEBI:32682"/>
        <dbReference type="ChEBI" id="CHEBI:114953"/>
    </reaction>
</comment>
<dbReference type="EMBL" id="JARQZJ010000046">
    <property type="protein sequence ID" value="KAK9878140.1"/>
    <property type="molecule type" value="Genomic_DNA"/>
</dbReference>
<keyword evidence="5" id="KW-0677">Repeat</keyword>
<dbReference type="FunFam" id="1.50.40.10:FF:000037">
    <property type="entry name" value="Solute carrier family 25 member 29"/>
    <property type="match status" value="1"/>
</dbReference>
<dbReference type="InterPro" id="IPR018108">
    <property type="entry name" value="MCP_transmembrane"/>
</dbReference>
<accession>A0AAW1U6I3</accession>
<comment type="catalytic activity">
    <reaction evidence="12">
        <text>L-histidine(out) = L-histidine(in)</text>
        <dbReference type="Rhea" id="RHEA:72807"/>
        <dbReference type="ChEBI" id="CHEBI:57595"/>
    </reaction>
</comment>
<comment type="catalytic activity">
    <reaction evidence="13">
        <text>L-histidine(out) + L-arginine(in) = L-histidine(in) + L-arginine(out)</text>
        <dbReference type="Rhea" id="RHEA:71063"/>
        <dbReference type="ChEBI" id="CHEBI:32682"/>
        <dbReference type="ChEBI" id="CHEBI:57595"/>
    </reaction>
</comment>
<evidence type="ECO:0000256" key="4">
    <source>
        <dbReference type="ARBA" id="ARBA00022692"/>
    </source>
</evidence>
<keyword evidence="8 24" id="KW-1133">Transmembrane helix</keyword>
<evidence type="ECO:0000256" key="19">
    <source>
        <dbReference type="ARBA" id="ARBA00078745"/>
    </source>
</evidence>
<dbReference type="Pfam" id="PF00153">
    <property type="entry name" value="Mito_carr"/>
    <property type="match status" value="2"/>
</dbReference>
<evidence type="ECO:0000256" key="2">
    <source>
        <dbReference type="ARBA" id="ARBA00006375"/>
    </source>
</evidence>
<dbReference type="PRINTS" id="PR00926">
    <property type="entry name" value="MITOCARRIER"/>
</dbReference>
<dbReference type="GO" id="GO:0005289">
    <property type="term" value="F:high-affinity L-arginine transmembrane transporter activity"/>
    <property type="evidence" value="ECO:0007669"/>
    <property type="project" value="TreeGrafter"/>
</dbReference>
<feature type="transmembrane region" description="Helical" evidence="24">
    <location>
        <begin position="58"/>
        <end position="79"/>
    </location>
</feature>
<evidence type="ECO:0000256" key="15">
    <source>
        <dbReference type="ARBA" id="ARBA00051921"/>
    </source>
</evidence>
<reference evidence="25 27" key="1">
    <citation type="submission" date="2023-03" db="EMBL/GenBank/DDBJ databases">
        <title>Genome insight into feeding habits of ladybird beetles.</title>
        <authorList>
            <person name="Li H.-S."/>
            <person name="Huang Y.-H."/>
            <person name="Pang H."/>
        </authorList>
    </citation>
    <scope>NUCLEOTIDE SEQUENCE [LARGE SCALE GENOMIC DNA]</scope>
    <source>
        <strain evidence="25">SYSU_2023b</strain>
        <tissue evidence="25">Whole body</tissue>
    </source>
</reference>
<dbReference type="InterPro" id="IPR023395">
    <property type="entry name" value="MCP_dom_sf"/>
</dbReference>
<dbReference type="AlphaFoldDB" id="A0AAW1U6I3"/>
<feature type="transmembrane region" description="Helical" evidence="24">
    <location>
        <begin position="180"/>
        <end position="201"/>
    </location>
</feature>
<evidence type="ECO:0000256" key="23">
    <source>
        <dbReference type="RuleBase" id="RU000488"/>
    </source>
</evidence>
<feature type="repeat" description="Solcar" evidence="22">
    <location>
        <begin position="2"/>
        <end position="86"/>
    </location>
</feature>
<dbReference type="GO" id="GO:1990575">
    <property type="term" value="P:mitochondrial L-ornithine transmembrane transport"/>
    <property type="evidence" value="ECO:0007669"/>
    <property type="project" value="TreeGrafter"/>
</dbReference>
<evidence type="ECO:0000313" key="27">
    <source>
        <dbReference type="Proteomes" id="UP001431783"/>
    </source>
</evidence>
<evidence type="ECO:0000256" key="12">
    <source>
        <dbReference type="ARBA" id="ARBA00050592"/>
    </source>
</evidence>
<feature type="repeat" description="Solcar" evidence="22">
    <location>
        <begin position="91"/>
        <end position="174"/>
    </location>
</feature>
<protein>
    <recommendedName>
        <fullName evidence="17">Mitochondrial basic amino acids transporter</fullName>
    </recommendedName>
    <alternativeName>
        <fullName evidence="21">Carnitine/acylcarnitine translocase-like</fullName>
    </alternativeName>
    <alternativeName>
        <fullName evidence="20">Mitochondrial carnitine/acylcarnitine carrier protein CACL</fullName>
    </alternativeName>
    <alternativeName>
        <fullName evidence="19">Mitochondrial ornithine transporter 3</fullName>
    </alternativeName>
    <alternativeName>
        <fullName evidence="18">Solute carrier family 25 member 29</fullName>
    </alternativeName>
</protein>
<evidence type="ECO:0000256" key="22">
    <source>
        <dbReference type="PROSITE-ProRule" id="PRU00282"/>
    </source>
</evidence>
<dbReference type="Gene3D" id="1.50.40.10">
    <property type="entry name" value="Mitochondrial carrier domain"/>
    <property type="match status" value="1"/>
</dbReference>
<comment type="subcellular location">
    <subcellularLocation>
        <location evidence="1">Mitochondrion inner membrane</location>
        <topology evidence="1">Multi-pass membrane protein</topology>
    </subcellularLocation>
</comment>
<dbReference type="InterPro" id="IPR050567">
    <property type="entry name" value="Mitochondrial_Carrier"/>
</dbReference>
<evidence type="ECO:0000256" key="11">
    <source>
        <dbReference type="ARBA" id="ARBA00049090"/>
    </source>
</evidence>
<organism evidence="25 27">
    <name type="scientific">Henosepilachna vigintioctopunctata</name>
    <dbReference type="NCBI Taxonomy" id="420089"/>
    <lineage>
        <taxon>Eukaryota</taxon>
        <taxon>Metazoa</taxon>
        <taxon>Ecdysozoa</taxon>
        <taxon>Arthropoda</taxon>
        <taxon>Hexapoda</taxon>
        <taxon>Insecta</taxon>
        <taxon>Pterygota</taxon>
        <taxon>Neoptera</taxon>
        <taxon>Endopterygota</taxon>
        <taxon>Coleoptera</taxon>
        <taxon>Polyphaga</taxon>
        <taxon>Cucujiformia</taxon>
        <taxon>Coccinelloidea</taxon>
        <taxon>Coccinellidae</taxon>
        <taxon>Epilachninae</taxon>
        <taxon>Epilachnini</taxon>
        <taxon>Henosepilachna</taxon>
    </lineage>
</organism>
<comment type="catalytic activity">
    <reaction evidence="14">
        <text>L-homoarginine(in) + L-arginine(out) = L-homoarginine(out) + L-arginine(in)</text>
        <dbReference type="Rhea" id="RHEA:72799"/>
        <dbReference type="ChEBI" id="CHEBI:32682"/>
        <dbReference type="ChEBI" id="CHEBI:143006"/>
    </reaction>
</comment>
<evidence type="ECO:0000256" key="3">
    <source>
        <dbReference type="ARBA" id="ARBA00022448"/>
    </source>
</evidence>
<keyword evidence="27" id="KW-1185">Reference proteome</keyword>
<evidence type="ECO:0000256" key="24">
    <source>
        <dbReference type="SAM" id="Phobius"/>
    </source>
</evidence>
<evidence type="ECO:0000256" key="16">
    <source>
        <dbReference type="ARBA" id="ARBA00052673"/>
    </source>
</evidence>
<evidence type="ECO:0000256" key="10">
    <source>
        <dbReference type="ARBA" id="ARBA00023136"/>
    </source>
</evidence>
<evidence type="ECO:0000256" key="9">
    <source>
        <dbReference type="ARBA" id="ARBA00023128"/>
    </source>
</evidence>
<dbReference type="EMBL" id="JARQZJ010000070">
    <property type="protein sequence ID" value="KAK9881828.1"/>
    <property type="molecule type" value="Genomic_DNA"/>
</dbReference>
<dbReference type="InterPro" id="IPR002067">
    <property type="entry name" value="MCP"/>
</dbReference>
<gene>
    <name evidence="26" type="ORF">WA026_017338</name>
    <name evidence="25" type="ORF">WA026_021156</name>
</gene>
<keyword evidence="7" id="KW-0029">Amino-acid transport</keyword>
<evidence type="ECO:0000256" key="8">
    <source>
        <dbReference type="ARBA" id="ARBA00022989"/>
    </source>
</evidence>
<evidence type="ECO:0000256" key="6">
    <source>
        <dbReference type="ARBA" id="ARBA00022792"/>
    </source>
</evidence>
<feature type="transmembrane region" description="Helical" evidence="24">
    <location>
        <begin position="91"/>
        <end position="110"/>
    </location>
</feature>
<dbReference type="Proteomes" id="UP001431783">
    <property type="component" value="Unassembled WGS sequence"/>
</dbReference>
<evidence type="ECO:0000256" key="18">
    <source>
        <dbReference type="ARBA" id="ARBA00076491"/>
    </source>
</evidence>
<sequence>MSREFVAGCIGGCAGLVVGHPLDTLKVYLQNDNAKNPRYKGSMHLMKTLMLKEGMRGMYKGISSPLLGVAGINAIVFSIQGSTQKKFKDKNSLWSHFIAGGTAGFFQSFICSPMELAKTRLQVSDPGLGIIKCMQNIYTLEGFKGLFRGLNLTIAREVPSFGAYFVTYEYLTRSENNADVATSTMLFAGGTAGIVCWIVVYPIDVIKTRVQLDGFNSKPKYRNAIDCLRKSVAAEGYGVLTRGLTPTLLRAFPTNAAIFTAVTWTMRFFESISLPQGNTIYLTKSKYFIDNMMLYSTQKPEII</sequence>
<feature type="repeat" description="Solcar" evidence="22">
    <location>
        <begin position="180"/>
        <end position="268"/>
    </location>
</feature>
<evidence type="ECO:0000256" key="5">
    <source>
        <dbReference type="ARBA" id="ARBA00022737"/>
    </source>
</evidence>
<evidence type="ECO:0000256" key="13">
    <source>
        <dbReference type="ARBA" id="ARBA00050768"/>
    </source>
</evidence>
<keyword evidence="4 22" id="KW-0812">Transmembrane</keyword>
<dbReference type="PROSITE" id="PS50920">
    <property type="entry name" value="SOLCAR"/>
    <property type="match status" value="3"/>
</dbReference>
<evidence type="ECO:0000256" key="1">
    <source>
        <dbReference type="ARBA" id="ARBA00004448"/>
    </source>
</evidence>
<comment type="catalytic activity">
    <reaction evidence="11">
        <text>L-lysine(out) + L-arginine(in) = L-lysine(in) + L-arginine(out)</text>
        <dbReference type="Rhea" id="RHEA:70827"/>
        <dbReference type="ChEBI" id="CHEBI:32551"/>
        <dbReference type="ChEBI" id="CHEBI:32682"/>
    </reaction>
</comment>
<keyword evidence="9" id="KW-0496">Mitochondrion</keyword>
<name>A0AAW1U6I3_9CUCU</name>
<dbReference type="PANTHER" id="PTHR45624:SF61">
    <property type="entry name" value="MITOCHONDRIAL BASIC AMINO ACIDS TRANSPORTER"/>
    <property type="match status" value="1"/>
</dbReference>
<keyword evidence="6" id="KW-0999">Mitochondrion inner membrane</keyword>
<evidence type="ECO:0000313" key="26">
    <source>
        <dbReference type="EMBL" id="KAK9881828.1"/>
    </source>
</evidence>
<dbReference type="SUPFAM" id="SSF103506">
    <property type="entry name" value="Mitochondrial carrier"/>
    <property type="match status" value="1"/>
</dbReference>
<keyword evidence="10 22" id="KW-0472">Membrane</keyword>
<evidence type="ECO:0000313" key="25">
    <source>
        <dbReference type="EMBL" id="KAK9878140.1"/>
    </source>
</evidence>